<gene>
    <name evidence="2" type="ORF">HMPREF0663_10751</name>
</gene>
<keyword evidence="3" id="KW-1185">Reference proteome</keyword>
<name>E7RNK0_9BACT</name>
<protein>
    <recommendedName>
        <fullName evidence="4">DUF4827 domain-containing protein</fullName>
    </recommendedName>
</protein>
<evidence type="ECO:0000313" key="3">
    <source>
        <dbReference type="Proteomes" id="UP000005580"/>
    </source>
</evidence>
<dbReference type="HOGENOM" id="CLU_114525_0_0_10"/>
<dbReference type="STRING" id="28134.SAMN05444288_2273"/>
<comment type="caution">
    <text evidence="2">The sequence shown here is derived from an EMBL/GenBank/DDBJ whole genome shotgun (WGS) entry which is preliminary data.</text>
</comment>
<dbReference type="Gene3D" id="3.10.50.40">
    <property type="match status" value="1"/>
</dbReference>
<evidence type="ECO:0000256" key="1">
    <source>
        <dbReference type="SAM" id="SignalP"/>
    </source>
</evidence>
<keyword evidence="1" id="KW-0732">Signal</keyword>
<reference evidence="2" key="1">
    <citation type="submission" date="2011-01" db="EMBL/GenBank/DDBJ databases">
        <authorList>
            <person name="Muzny D."/>
            <person name="Qin X."/>
            <person name="Buhay C."/>
            <person name="Dugan-Rocha S."/>
            <person name="Ding Y."/>
            <person name="Chen G."/>
            <person name="Hawes A."/>
            <person name="Holder M."/>
            <person name="Jhangiani S."/>
            <person name="Johnson A."/>
            <person name="Khan Z."/>
            <person name="Li Z."/>
            <person name="Liu W."/>
            <person name="Liu X."/>
            <person name="Perez L."/>
            <person name="Shen H."/>
            <person name="Wang Q."/>
            <person name="Watt J."/>
            <person name="Xi L."/>
            <person name="Xin Y."/>
            <person name="Zhou J."/>
            <person name="Deng J."/>
            <person name="Jiang H."/>
            <person name="Liu Y."/>
            <person name="Qu J."/>
            <person name="Song X.-Z."/>
            <person name="Zhang L."/>
            <person name="Villasana D."/>
            <person name="Johnson A."/>
            <person name="Liu J."/>
            <person name="Liyanage D."/>
            <person name="Lorensuhewa L."/>
            <person name="Robinson T."/>
            <person name="Song A."/>
            <person name="Song B.-B."/>
            <person name="Dinh H."/>
            <person name="Thornton R."/>
            <person name="Coyle M."/>
            <person name="Francisco L."/>
            <person name="Jackson L."/>
            <person name="Javaid M."/>
            <person name="Korchina V."/>
            <person name="Kovar C."/>
            <person name="Mata R."/>
            <person name="Mathew T."/>
            <person name="Ngo R."/>
            <person name="Nguyen L."/>
            <person name="Nguyen N."/>
            <person name="Okwuonu G."/>
            <person name="Ongeri F."/>
            <person name="Pham C."/>
            <person name="Simmons D."/>
            <person name="Wilczek-Boney K."/>
            <person name="Hale W."/>
            <person name="Jakkamsetti A."/>
            <person name="Pham P."/>
            <person name="Ruth R."/>
            <person name="San Lucas F."/>
            <person name="Warren J."/>
            <person name="Zhang J."/>
            <person name="Zhao Z."/>
            <person name="Zhou C."/>
            <person name="Zhu D."/>
            <person name="Lee S."/>
            <person name="Bess C."/>
            <person name="Blankenburg K."/>
            <person name="Forbes L."/>
            <person name="Fu Q."/>
            <person name="Gubbala S."/>
            <person name="Hirani K."/>
            <person name="Jayaseelan J.C."/>
            <person name="Lara F."/>
            <person name="Munidasa M."/>
            <person name="Palculict T."/>
            <person name="Patil S."/>
            <person name="Pu L.-L."/>
            <person name="Saada N."/>
            <person name="Tang L."/>
            <person name="Weissenberger G."/>
            <person name="Zhu Y."/>
            <person name="Hemphill L."/>
            <person name="Shang Y."/>
            <person name="Youmans B."/>
            <person name="Ayvaz T."/>
            <person name="Ross M."/>
            <person name="Santibanez J."/>
            <person name="Aqrawi P."/>
            <person name="Gross S."/>
            <person name="Joshi V."/>
            <person name="Fowler G."/>
            <person name="Nazareth L."/>
            <person name="Reid J."/>
            <person name="Worley K."/>
            <person name="Petrosino J."/>
            <person name="Highlander S."/>
            <person name="Gibbs R."/>
        </authorList>
    </citation>
    <scope>NUCLEOTIDE SEQUENCE [LARGE SCALE GENOMIC DNA]</scope>
    <source>
        <strain evidence="2">ATCC 33269</strain>
    </source>
</reference>
<feature type="chain" id="PRO_5003221438" description="DUF4827 domain-containing protein" evidence="1">
    <location>
        <begin position="24"/>
        <end position="212"/>
    </location>
</feature>
<proteinExistence type="predicted"/>
<evidence type="ECO:0000313" key="2">
    <source>
        <dbReference type="EMBL" id="EFZ37293.1"/>
    </source>
</evidence>
<organism evidence="2 3">
    <name type="scientific">Hoylesella oralis ATCC 33269</name>
    <dbReference type="NCBI Taxonomy" id="873533"/>
    <lineage>
        <taxon>Bacteria</taxon>
        <taxon>Pseudomonadati</taxon>
        <taxon>Bacteroidota</taxon>
        <taxon>Bacteroidia</taxon>
        <taxon>Bacteroidales</taxon>
        <taxon>Prevotellaceae</taxon>
        <taxon>Hoylesella</taxon>
    </lineage>
</organism>
<accession>E7RNK0</accession>
<dbReference type="eggNOG" id="ENOG5032PII">
    <property type="taxonomic scope" value="Bacteria"/>
</dbReference>
<dbReference type="GO" id="GO:0003755">
    <property type="term" value="F:peptidyl-prolyl cis-trans isomerase activity"/>
    <property type="evidence" value="ECO:0007669"/>
    <property type="project" value="InterPro"/>
</dbReference>
<dbReference type="AlphaFoldDB" id="E7RNK0"/>
<dbReference type="Pfam" id="PF16109">
    <property type="entry name" value="DUF4827"/>
    <property type="match status" value="1"/>
</dbReference>
<sequence length="212" mass="23601">MRKLSYLVLFTAGLLLIASCSHRETYADQKKREREAISRYITKHNINIISEAQFEAAGFKTDTAKNQYVLFTSSGVYMQIINEGCGNKLNSGETATALCRFTERNLLTDTIQLSNNILRFSSIVDKMTVKNTSGTFTASFLKGSSLMYTAYNSASVPTGWLVPLTYVKLGRPVTATDQIAKVKLIVPHTSGQRYATQGVYPCSYELTYERGL</sequence>
<dbReference type="EMBL" id="AEPE02000003">
    <property type="protein sequence ID" value="EFZ37293.1"/>
    <property type="molecule type" value="Genomic_DNA"/>
</dbReference>
<dbReference type="InterPro" id="IPR046357">
    <property type="entry name" value="PPIase_dom_sf"/>
</dbReference>
<dbReference type="InterPro" id="IPR032252">
    <property type="entry name" value="DUF4827"/>
</dbReference>
<feature type="signal peptide" evidence="1">
    <location>
        <begin position="1"/>
        <end position="23"/>
    </location>
</feature>
<dbReference type="RefSeq" id="WP_004367950.1">
    <property type="nucleotide sequence ID" value="NZ_GL833116.1"/>
</dbReference>
<dbReference type="PROSITE" id="PS51257">
    <property type="entry name" value="PROKAR_LIPOPROTEIN"/>
    <property type="match status" value="1"/>
</dbReference>
<evidence type="ECO:0008006" key="4">
    <source>
        <dbReference type="Google" id="ProtNLM"/>
    </source>
</evidence>
<dbReference type="Proteomes" id="UP000005580">
    <property type="component" value="Unassembled WGS sequence"/>
</dbReference>